<evidence type="ECO:0000313" key="1">
    <source>
        <dbReference type="EMBL" id="GFY68705.1"/>
    </source>
</evidence>
<comment type="caution">
    <text evidence="1">The sequence shown here is derived from an EMBL/GenBank/DDBJ whole genome shotgun (WGS) entry which is preliminary data.</text>
</comment>
<gene>
    <name evidence="1" type="ORF">TNIN_147191</name>
</gene>
<reference evidence="1" key="1">
    <citation type="submission" date="2020-08" db="EMBL/GenBank/DDBJ databases">
        <title>Multicomponent nature underlies the extraordinary mechanical properties of spider dragline silk.</title>
        <authorList>
            <person name="Kono N."/>
            <person name="Nakamura H."/>
            <person name="Mori M."/>
            <person name="Yoshida Y."/>
            <person name="Ohtoshi R."/>
            <person name="Malay A.D."/>
            <person name="Moran D.A.P."/>
            <person name="Tomita M."/>
            <person name="Numata K."/>
            <person name="Arakawa K."/>
        </authorList>
    </citation>
    <scope>NUCLEOTIDE SEQUENCE</scope>
</reference>
<protein>
    <submittedName>
        <fullName evidence="1">Uncharacterized protein</fullName>
    </submittedName>
</protein>
<organism evidence="1 2">
    <name type="scientific">Trichonephila inaurata madagascariensis</name>
    <dbReference type="NCBI Taxonomy" id="2747483"/>
    <lineage>
        <taxon>Eukaryota</taxon>
        <taxon>Metazoa</taxon>
        <taxon>Ecdysozoa</taxon>
        <taxon>Arthropoda</taxon>
        <taxon>Chelicerata</taxon>
        <taxon>Arachnida</taxon>
        <taxon>Araneae</taxon>
        <taxon>Araneomorphae</taxon>
        <taxon>Entelegynae</taxon>
        <taxon>Araneoidea</taxon>
        <taxon>Nephilidae</taxon>
        <taxon>Trichonephila</taxon>
        <taxon>Trichonephila inaurata</taxon>
    </lineage>
</organism>
<dbReference type="EMBL" id="BMAV01017207">
    <property type="protein sequence ID" value="GFY68705.1"/>
    <property type="molecule type" value="Genomic_DNA"/>
</dbReference>
<proteinExistence type="predicted"/>
<name>A0A8X7CK77_9ARAC</name>
<dbReference type="Proteomes" id="UP000886998">
    <property type="component" value="Unassembled WGS sequence"/>
</dbReference>
<sequence length="82" mass="8651">MAWWSWPAGVVEVAGLARSRLMSDTVDRHEIHGTEFRGIEGGTPLLPRLEGWRGADGGGGGGGGAAVAFSCGDRRGRWLGRC</sequence>
<keyword evidence="2" id="KW-1185">Reference proteome</keyword>
<dbReference type="AlphaFoldDB" id="A0A8X7CK77"/>
<accession>A0A8X7CK77</accession>
<evidence type="ECO:0000313" key="2">
    <source>
        <dbReference type="Proteomes" id="UP000886998"/>
    </source>
</evidence>